<dbReference type="Pfam" id="PF13391">
    <property type="entry name" value="HNH_2"/>
    <property type="match status" value="1"/>
</dbReference>
<evidence type="ECO:0000313" key="3">
    <source>
        <dbReference type="Proteomes" id="UP001172101"/>
    </source>
</evidence>
<protein>
    <recommendedName>
        <fullName evidence="1">HNH nuclease domain-containing protein</fullName>
    </recommendedName>
</protein>
<evidence type="ECO:0000259" key="1">
    <source>
        <dbReference type="Pfam" id="PF13391"/>
    </source>
</evidence>
<organism evidence="2 3">
    <name type="scientific">Lasiosphaeria miniovina</name>
    <dbReference type="NCBI Taxonomy" id="1954250"/>
    <lineage>
        <taxon>Eukaryota</taxon>
        <taxon>Fungi</taxon>
        <taxon>Dikarya</taxon>
        <taxon>Ascomycota</taxon>
        <taxon>Pezizomycotina</taxon>
        <taxon>Sordariomycetes</taxon>
        <taxon>Sordariomycetidae</taxon>
        <taxon>Sordariales</taxon>
        <taxon>Lasiosphaeriaceae</taxon>
        <taxon>Lasiosphaeria</taxon>
    </lineage>
</organism>
<keyword evidence="3" id="KW-1185">Reference proteome</keyword>
<comment type="caution">
    <text evidence="2">The sequence shown here is derived from an EMBL/GenBank/DDBJ whole genome shotgun (WGS) entry which is preliminary data.</text>
</comment>
<evidence type="ECO:0000313" key="2">
    <source>
        <dbReference type="EMBL" id="KAK0710336.1"/>
    </source>
</evidence>
<gene>
    <name evidence="2" type="ORF">B0T26DRAFT_653187</name>
</gene>
<dbReference type="EMBL" id="JAUIRO010000006">
    <property type="protein sequence ID" value="KAK0710336.1"/>
    <property type="molecule type" value="Genomic_DNA"/>
</dbReference>
<dbReference type="InterPro" id="IPR003615">
    <property type="entry name" value="HNH_nuc"/>
</dbReference>
<feature type="non-terminal residue" evidence="2">
    <location>
        <position position="290"/>
    </location>
</feature>
<accession>A0AA40A6R0</accession>
<sequence>LPLRQQILFLHPGYDSLNALLILPCVDPVTSNTVIVDYGVHHNTALLACQIIAGNAFKGTYLALDEAGKKRVQVPREGTLPDPEYYFIVPGEDPHPIVPSFQDWKFPHGSIPESWPSVIPSQNWNKDCSLTNSRYSVETAHLIPKSERDWYIRNEMHRYDGAYDDIDDAGNLIPLRENLHTTFDTRRSFVIVPKEVAIRSETSVDSGREYVVHHFSMDDEEVWRLHHTVIIETLHHRARPYIFARFAWAVFSKLKFFVIAGLRRRTIRLVKDTGSGSIAYRTDWTSRDDL</sequence>
<reference evidence="2" key="1">
    <citation type="submission" date="2023-06" db="EMBL/GenBank/DDBJ databases">
        <title>Genome-scale phylogeny and comparative genomics of the fungal order Sordariales.</title>
        <authorList>
            <consortium name="Lawrence Berkeley National Laboratory"/>
            <person name="Hensen N."/>
            <person name="Bonometti L."/>
            <person name="Westerberg I."/>
            <person name="Brannstrom I.O."/>
            <person name="Guillou S."/>
            <person name="Cros-Aarteil S."/>
            <person name="Calhoun S."/>
            <person name="Haridas S."/>
            <person name="Kuo A."/>
            <person name="Mondo S."/>
            <person name="Pangilinan J."/>
            <person name="Riley R."/>
            <person name="LaButti K."/>
            <person name="Andreopoulos B."/>
            <person name="Lipzen A."/>
            <person name="Chen C."/>
            <person name="Yanf M."/>
            <person name="Daum C."/>
            <person name="Ng V."/>
            <person name="Clum A."/>
            <person name="Steindorff A."/>
            <person name="Ohm R."/>
            <person name="Martin F."/>
            <person name="Silar P."/>
            <person name="Natvig D."/>
            <person name="Lalanne C."/>
            <person name="Gautier V."/>
            <person name="Ament-velasquez S.L."/>
            <person name="Kruys A."/>
            <person name="Hutchinson M.I."/>
            <person name="Powell A.J."/>
            <person name="Barry K."/>
            <person name="Miller A.N."/>
            <person name="Grigoriev I.V."/>
            <person name="Debuchy R."/>
            <person name="Gladieux P."/>
            <person name="Thoren M.H."/>
            <person name="Johannesson H."/>
        </authorList>
    </citation>
    <scope>NUCLEOTIDE SEQUENCE</scope>
    <source>
        <strain evidence="2">SMH2392-1A</strain>
    </source>
</reference>
<dbReference type="GeneID" id="85321706"/>
<dbReference type="Proteomes" id="UP001172101">
    <property type="component" value="Unassembled WGS sequence"/>
</dbReference>
<feature type="domain" description="HNH nuclease" evidence="1">
    <location>
        <begin position="128"/>
        <end position="187"/>
    </location>
</feature>
<dbReference type="RefSeq" id="XP_060293640.1">
    <property type="nucleotide sequence ID" value="XM_060438436.1"/>
</dbReference>
<name>A0AA40A6R0_9PEZI</name>
<proteinExistence type="predicted"/>
<dbReference type="AlphaFoldDB" id="A0AA40A6R0"/>